<dbReference type="PANTHER" id="PTHR13710">
    <property type="entry name" value="DNA HELICASE RECQ FAMILY MEMBER"/>
    <property type="match status" value="1"/>
</dbReference>
<name>K0YJX6_9ACTN</name>
<keyword evidence="12" id="KW-0233">DNA recombination</keyword>
<dbReference type="InterPro" id="IPR044876">
    <property type="entry name" value="HRDC_dom_sf"/>
</dbReference>
<dbReference type="Proteomes" id="UP000006069">
    <property type="component" value="Unassembled WGS sequence"/>
</dbReference>
<dbReference type="SMART" id="SM00956">
    <property type="entry name" value="RQC"/>
    <property type="match status" value="1"/>
</dbReference>
<dbReference type="InterPro" id="IPR004589">
    <property type="entry name" value="DNA_helicase_ATP-dep_RecQ"/>
</dbReference>
<evidence type="ECO:0000256" key="13">
    <source>
        <dbReference type="ARBA" id="ARBA00023204"/>
    </source>
</evidence>
<evidence type="ECO:0000259" key="17">
    <source>
        <dbReference type="PROSITE" id="PS50967"/>
    </source>
</evidence>
<dbReference type="GO" id="GO:0005524">
    <property type="term" value="F:ATP binding"/>
    <property type="evidence" value="ECO:0007669"/>
    <property type="project" value="UniProtKB-KW"/>
</dbReference>
<dbReference type="CDD" id="cd18794">
    <property type="entry name" value="SF2_C_RecQ"/>
    <property type="match status" value="1"/>
</dbReference>
<comment type="cofactor">
    <cofactor evidence="1">
        <name>Mg(2+)</name>
        <dbReference type="ChEBI" id="CHEBI:18420"/>
    </cofactor>
</comment>
<dbReference type="InterPro" id="IPR006293">
    <property type="entry name" value="DNA_helicase_ATP-dep_RecQ_bac"/>
</dbReference>
<dbReference type="SMART" id="SM00341">
    <property type="entry name" value="HRDC"/>
    <property type="match status" value="1"/>
</dbReference>
<evidence type="ECO:0000256" key="11">
    <source>
        <dbReference type="ARBA" id="ARBA00023125"/>
    </source>
</evidence>
<evidence type="ECO:0000256" key="5">
    <source>
        <dbReference type="ARBA" id="ARBA00022741"/>
    </source>
</evidence>
<keyword evidence="9" id="KW-0862">Zinc</keyword>
<dbReference type="FunFam" id="3.40.50.300:FF:001389">
    <property type="entry name" value="ATP-dependent DNA helicase RecQ"/>
    <property type="match status" value="1"/>
</dbReference>
<evidence type="ECO:0000256" key="16">
    <source>
        <dbReference type="NCBIfam" id="TIGR01389"/>
    </source>
</evidence>
<keyword evidence="7" id="KW-0378">Hydrolase</keyword>
<keyword evidence="10" id="KW-0067">ATP-binding</keyword>
<comment type="cofactor">
    <cofactor evidence="2">
        <name>Zn(2+)</name>
        <dbReference type="ChEBI" id="CHEBI:29105"/>
    </cofactor>
</comment>
<dbReference type="PROSITE" id="PS51192">
    <property type="entry name" value="HELICASE_ATP_BIND_1"/>
    <property type="match status" value="1"/>
</dbReference>
<dbReference type="NCBIfam" id="TIGR00614">
    <property type="entry name" value="recQ_fam"/>
    <property type="match status" value="1"/>
</dbReference>
<reference evidence="20 21" key="1">
    <citation type="submission" date="2012-08" db="EMBL/GenBank/DDBJ databases">
        <title>The Genome Sequence of Slackia piriformis YIT 12062.</title>
        <authorList>
            <consortium name="The Broad Institute Genome Sequencing Platform"/>
            <person name="Earl A."/>
            <person name="Ward D."/>
            <person name="Feldgarden M."/>
            <person name="Gevers D."/>
            <person name="Morotomi M."/>
            <person name="Walker B."/>
            <person name="Young S.K."/>
            <person name="Zeng Q."/>
            <person name="Gargeya S."/>
            <person name="Fitzgerald M."/>
            <person name="Haas B."/>
            <person name="Abouelleil A."/>
            <person name="Alvarado L."/>
            <person name="Arachchi H.M."/>
            <person name="Berlin A.M."/>
            <person name="Chapman S.B."/>
            <person name="Goldberg J."/>
            <person name="Griggs A."/>
            <person name="Gujja S."/>
            <person name="Hansen M."/>
            <person name="Howarth C."/>
            <person name="Imamovic A."/>
            <person name="Larimer J."/>
            <person name="McCowen C."/>
            <person name="Montmayeur A."/>
            <person name="Murphy C."/>
            <person name="Neiman D."/>
            <person name="Pearson M."/>
            <person name="Priest M."/>
            <person name="Roberts A."/>
            <person name="Saif S."/>
            <person name="Shea T."/>
            <person name="Sisk P."/>
            <person name="Sykes S."/>
            <person name="Wortman J."/>
            <person name="Nusbaum C."/>
            <person name="Birren B."/>
        </authorList>
    </citation>
    <scope>NUCLEOTIDE SEQUENCE [LARGE SCALE GENOMIC DNA]</scope>
    <source>
        <strain evidence="20 21">YIT 12062</strain>
    </source>
</reference>
<sequence>MNRNYPMSASGCAPSATQVEGAHPSSASSFVAGAASASYPSASSCSAGSASARPSLPRPVVSGLSAANFAGVPSASLDDARAALTRYFGYRDFRAGQQFIVESVLQGRDALGVMPTGAGKSMCYQIPGIVMPGLALVVSPLVSLMGDQVRALIEAGVRGSYLNSTLTPGQQRTVMKRAVEGTYKIMYVAPERLADPVFREFVSQVEVPLIAVDEAHCVSQWGQDFRPSYLAIREFIESFEKRPIVVALTATATERVRNDITTLLGLRDPAEIVTGFDRPNIRFGVERLEPKQKRARIAGYIAEHLRESGIIYCSTRKDVDALTEWLGQQGISATRYHAGMPVAHRQESQRRFIDDDALVMVATNAFGMGIDKSNVRYVIHYNMPKSIEAYYQEAGRAGRDGEPSECLLLWSDGDIATCRYFIEEGGGNDELSEEEVQRVKSAQRRMLDGMVGYCRTTGCLRRYILDYFGEDSRNEEGAAFASSAESCGNCSNCLGDFDAIDVTDTAKQCVLCVREVQGAFGKSMIADIVRGSRSQRVIEGELDRLQSYNTVSDSAAQVKEVIELLVAAGILDISDGTYPVVGLGARSFEAEQESFTFSMKKIRRPRKKASHSPFDGAPSFGGSGAGGAHATPGVFGASGGGEVELFERLRVLRKNIADANGIAPYIVFSDKALRDMCARMPATPEAFLLVSGVGEKKLERYGEEFLAEIAAFKAER</sequence>
<evidence type="ECO:0000259" key="19">
    <source>
        <dbReference type="PROSITE" id="PS51194"/>
    </source>
</evidence>
<dbReference type="GO" id="GO:0043590">
    <property type="term" value="C:bacterial nucleoid"/>
    <property type="evidence" value="ECO:0007669"/>
    <property type="project" value="TreeGrafter"/>
</dbReference>
<organism evidence="20 21">
    <name type="scientific">Slackia piriformis YIT 12062</name>
    <dbReference type="NCBI Taxonomy" id="742818"/>
    <lineage>
        <taxon>Bacteria</taxon>
        <taxon>Bacillati</taxon>
        <taxon>Actinomycetota</taxon>
        <taxon>Coriobacteriia</taxon>
        <taxon>Eggerthellales</taxon>
        <taxon>Eggerthellaceae</taxon>
        <taxon>Slackia</taxon>
    </lineage>
</organism>
<evidence type="ECO:0000256" key="6">
    <source>
        <dbReference type="ARBA" id="ARBA00022763"/>
    </source>
</evidence>
<evidence type="ECO:0000256" key="4">
    <source>
        <dbReference type="ARBA" id="ARBA00022723"/>
    </source>
</evidence>
<evidence type="ECO:0000256" key="3">
    <source>
        <dbReference type="ARBA" id="ARBA00005446"/>
    </source>
</evidence>
<keyword evidence="21" id="KW-1185">Reference proteome</keyword>
<dbReference type="InterPro" id="IPR001650">
    <property type="entry name" value="Helicase_C-like"/>
</dbReference>
<dbReference type="InterPro" id="IPR002121">
    <property type="entry name" value="HRDC_dom"/>
</dbReference>
<feature type="domain" description="Helicase ATP-binding" evidence="18">
    <location>
        <begin position="101"/>
        <end position="270"/>
    </location>
</feature>
<evidence type="ECO:0000313" key="20">
    <source>
        <dbReference type="EMBL" id="EJZ83766.1"/>
    </source>
</evidence>
<protein>
    <recommendedName>
        <fullName evidence="16">DNA helicase RecQ</fullName>
        <ecNumber evidence="16">5.6.2.4</ecNumber>
    </recommendedName>
</protein>
<evidence type="ECO:0000256" key="8">
    <source>
        <dbReference type="ARBA" id="ARBA00022806"/>
    </source>
</evidence>
<dbReference type="InterPro" id="IPR010997">
    <property type="entry name" value="HRDC-like_sf"/>
</dbReference>
<evidence type="ECO:0000256" key="15">
    <source>
        <dbReference type="ARBA" id="ARBA00034617"/>
    </source>
</evidence>
<keyword evidence="6" id="KW-0227">DNA damage</keyword>
<evidence type="ECO:0000313" key="21">
    <source>
        <dbReference type="Proteomes" id="UP000006069"/>
    </source>
</evidence>
<dbReference type="EMBL" id="ADMD01000007">
    <property type="protein sequence ID" value="EJZ83766.1"/>
    <property type="molecule type" value="Genomic_DNA"/>
</dbReference>
<dbReference type="GO" id="GO:0003677">
    <property type="term" value="F:DNA binding"/>
    <property type="evidence" value="ECO:0007669"/>
    <property type="project" value="UniProtKB-KW"/>
</dbReference>
<evidence type="ECO:0000256" key="10">
    <source>
        <dbReference type="ARBA" id="ARBA00022840"/>
    </source>
</evidence>
<dbReference type="GO" id="GO:0030894">
    <property type="term" value="C:replisome"/>
    <property type="evidence" value="ECO:0007669"/>
    <property type="project" value="TreeGrafter"/>
</dbReference>
<dbReference type="EC" id="5.6.2.4" evidence="16"/>
<evidence type="ECO:0000259" key="18">
    <source>
        <dbReference type="PROSITE" id="PS51192"/>
    </source>
</evidence>
<dbReference type="CDD" id="cd17920">
    <property type="entry name" value="DEXHc_RecQ"/>
    <property type="match status" value="1"/>
</dbReference>
<keyword evidence="8 20" id="KW-0347">Helicase</keyword>
<evidence type="ECO:0000256" key="14">
    <source>
        <dbReference type="ARBA" id="ARBA00023235"/>
    </source>
</evidence>
<dbReference type="SMART" id="SM00487">
    <property type="entry name" value="DEXDc"/>
    <property type="match status" value="1"/>
</dbReference>
<keyword evidence="5" id="KW-0547">Nucleotide-binding</keyword>
<comment type="caution">
    <text evidence="20">The sequence shown here is derived from an EMBL/GenBank/DDBJ whole genome shotgun (WGS) entry which is preliminary data.</text>
</comment>
<dbReference type="Pfam" id="PF00270">
    <property type="entry name" value="DEAD"/>
    <property type="match status" value="1"/>
</dbReference>
<feature type="domain" description="Helicase C-terminal" evidence="19">
    <location>
        <begin position="300"/>
        <end position="447"/>
    </location>
</feature>
<dbReference type="InterPro" id="IPR014001">
    <property type="entry name" value="Helicase_ATP-bd"/>
</dbReference>
<dbReference type="PROSITE" id="PS51194">
    <property type="entry name" value="HELICASE_CTER"/>
    <property type="match status" value="1"/>
</dbReference>
<comment type="catalytic activity">
    <reaction evidence="15">
        <text>Couples ATP hydrolysis with the unwinding of duplex DNA by translocating in the 3'-5' direction.</text>
        <dbReference type="EC" id="5.6.2.4"/>
    </reaction>
</comment>
<evidence type="ECO:0000256" key="2">
    <source>
        <dbReference type="ARBA" id="ARBA00001947"/>
    </source>
</evidence>
<dbReference type="GO" id="GO:0006260">
    <property type="term" value="P:DNA replication"/>
    <property type="evidence" value="ECO:0007669"/>
    <property type="project" value="InterPro"/>
</dbReference>
<dbReference type="GO" id="GO:0043138">
    <property type="term" value="F:3'-5' DNA helicase activity"/>
    <property type="evidence" value="ECO:0007669"/>
    <property type="project" value="UniProtKB-EC"/>
</dbReference>
<dbReference type="GO" id="GO:0009378">
    <property type="term" value="F:four-way junction helicase activity"/>
    <property type="evidence" value="ECO:0007669"/>
    <property type="project" value="TreeGrafter"/>
</dbReference>
<dbReference type="Gene3D" id="3.40.50.300">
    <property type="entry name" value="P-loop containing nucleotide triphosphate hydrolases"/>
    <property type="match status" value="2"/>
</dbReference>
<gene>
    <name evidence="20" type="ORF">HMPREF9451_01287</name>
</gene>
<dbReference type="PATRIC" id="fig|742818.3.peg.1350"/>
<dbReference type="Pfam" id="PF00271">
    <property type="entry name" value="Helicase_C"/>
    <property type="match status" value="1"/>
</dbReference>
<dbReference type="InterPro" id="IPR011545">
    <property type="entry name" value="DEAD/DEAH_box_helicase_dom"/>
</dbReference>
<dbReference type="InterPro" id="IPR036390">
    <property type="entry name" value="WH_DNA-bd_sf"/>
</dbReference>
<dbReference type="RefSeq" id="WP_009139485.1">
    <property type="nucleotide sequence ID" value="NZ_JH815198.1"/>
</dbReference>
<feature type="domain" description="HRDC" evidence="17">
    <location>
        <begin position="639"/>
        <end position="716"/>
    </location>
</feature>
<dbReference type="GO" id="GO:0006281">
    <property type="term" value="P:DNA repair"/>
    <property type="evidence" value="ECO:0007669"/>
    <property type="project" value="UniProtKB-KW"/>
</dbReference>
<dbReference type="PROSITE" id="PS50967">
    <property type="entry name" value="HRDC"/>
    <property type="match status" value="1"/>
</dbReference>
<dbReference type="InterPro" id="IPR018982">
    <property type="entry name" value="RQC_domain"/>
</dbReference>
<dbReference type="Pfam" id="PF00570">
    <property type="entry name" value="HRDC"/>
    <property type="match status" value="1"/>
</dbReference>
<evidence type="ECO:0000256" key="1">
    <source>
        <dbReference type="ARBA" id="ARBA00001946"/>
    </source>
</evidence>
<dbReference type="GO" id="GO:0046872">
    <property type="term" value="F:metal ion binding"/>
    <property type="evidence" value="ECO:0007669"/>
    <property type="project" value="UniProtKB-KW"/>
</dbReference>
<dbReference type="Gene3D" id="1.10.150.80">
    <property type="entry name" value="HRDC domain"/>
    <property type="match status" value="1"/>
</dbReference>
<dbReference type="Pfam" id="PF09382">
    <property type="entry name" value="RQC"/>
    <property type="match status" value="1"/>
</dbReference>
<keyword evidence="13" id="KW-0234">DNA repair</keyword>
<dbReference type="SUPFAM" id="SSF47819">
    <property type="entry name" value="HRDC-like"/>
    <property type="match status" value="1"/>
</dbReference>
<dbReference type="SUPFAM" id="SSF46785">
    <property type="entry name" value="Winged helix' DNA-binding domain"/>
    <property type="match status" value="1"/>
</dbReference>
<dbReference type="InParanoid" id="K0YJX6"/>
<evidence type="ECO:0000256" key="12">
    <source>
        <dbReference type="ARBA" id="ARBA00023172"/>
    </source>
</evidence>
<dbReference type="GO" id="GO:0005737">
    <property type="term" value="C:cytoplasm"/>
    <property type="evidence" value="ECO:0007669"/>
    <property type="project" value="TreeGrafter"/>
</dbReference>
<dbReference type="eggNOG" id="COG0514">
    <property type="taxonomic scope" value="Bacteria"/>
</dbReference>
<proteinExistence type="inferred from homology"/>
<evidence type="ECO:0000256" key="7">
    <source>
        <dbReference type="ARBA" id="ARBA00022801"/>
    </source>
</evidence>
<dbReference type="GO" id="GO:0016787">
    <property type="term" value="F:hydrolase activity"/>
    <property type="evidence" value="ECO:0007669"/>
    <property type="project" value="UniProtKB-KW"/>
</dbReference>
<comment type="similarity">
    <text evidence="3">Belongs to the helicase family. RecQ subfamily.</text>
</comment>
<dbReference type="InterPro" id="IPR032284">
    <property type="entry name" value="RecQ_Zn-bd"/>
</dbReference>
<dbReference type="HOGENOM" id="CLU_001103_14_3_11"/>
<dbReference type="Gene3D" id="1.10.10.10">
    <property type="entry name" value="Winged helix-like DNA-binding domain superfamily/Winged helix DNA-binding domain"/>
    <property type="match status" value="1"/>
</dbReference>
<dbReference type="InterPro" id="IPR036388">
    <property type="entry name" value="WH-like_DNA-bd_sf"/>
</dbReference>
<dbReference type="GO" id="GO:0006310">
    <property type="term" value="P:DNA recombination"/>
    <property type="evidence" value="ECO:0007669"/>
    <property type="project" value="UniProtKB-UniRule"/>
</dbReference>
<evidence type="ECO:0000256" key="9">
    <source>
        <dbReference type="ARBA" id="ARBA00022833"/>
    </source>
</evidence>
<dbReference type="SUPFAM" id="SSF52540">
    <property type="entry name" value="P-loop containing nucleoside triphosphate hydrolases"/>
    <property type="match status" value="1"/>
</dbReference>
<dbReference type="InterPro" id="IPR027417">
    <property type="entry name" value="P-loop_NTPase"/>
</dbReference>
<accession>K0YJX6</accession>
<dbReference type="AlphaFoldDB" id="K0YJX6"/>
<dbReference type="NCBIfam" id="TIGR01389">
    <property type="entry name" value="recQ"/>
    <property type="match status" value="1"/>
</dbReference>
<dbReference type="SMART" id="SM00490">
    <property type="entry name" value="HELICc"/>
    <property type="match status" value="1"/>
</dbReference>
<keyword evidence="11" id="KW-0238">DNA-binding</keyword>
<keyword evidence="14" id="KW-0413">Isomerase</keyword>
<dbReference type="GO" id="GO:0009432">
    <property type="term" value="P:SOS response"/>
    <property type="evidence" value="ECO:0007669"/>
    <property type="project" value="UniProtKB-UniRule"/>
</dbReference>
<dbReference type="Pfam" id="PF16124">
    <property type="entry name" value="RecQ_Zn_bind"/>
    <property type="match status" value="1"/>
</dbReference>
<dbReference type="PANTHER" id="PTHR13710:SF105">
    <property type="entry name" value="ATP-DEPENDENT DNA HELICASE Q1"/>
    <property type="match status" value="1"/>
</dbReference>
<keyword evidence="4" id="KW-0479">Metal-binding</keyword>